<dbReference type="InterPro" id="IPR011993">
    <property type="entry name" value="PH-like_dom_sf"/>
</dbReference>
<evidence type="ECO:0000259" key="7">
    <source>
        <dbReference type="PROSITE" id="PS51783"/>
    </source>
</evidence>
<evidence type="ECO:0000259" key="6">
    <source>
        <dbReference type="PROSITE" id="PS50197"/>
    </source>
</evidence>
<dbReference type="PANTHER" id="PTHR13743">
    <property type="entry name" value="BEIGE/BEACH-RELATED"/>
    <property type="match status" value="1"/>
</dbReference>
<dbReference type="PROSITE" id="PS50082">
    <property type="entry name" value="WD_REPEATS_2"/>
    <property type="match status" value="1"/>
</dbReference>
<sequence>MSSKSTDLDLQLVDFVCNKLFPNFNINQELLSNWQVDLIDNVQDLSILTAVIEEEVVVGTLMNDKLALTHDHMVEYFRQFHQLDDEVYGDFKIIMTELISVIFTMTYSYKIHIVRCNIHKLVLDSFLLRASRMQISDLNEDKPSVLGQLMKLSIDLLELGCDTETMLNITHRLMKTASIDEKLVLLQFMNNVFTSYSSHFKFYLLKNFATSAIAVPFGSTHHPNFKTFSIHSWFKINHQDLESDYSDLPLITLFKISNSSSFNSCNLKIQLINYNQFMIEITNEANQAKMQFSFNQILNVDPSKNQGFTHFVLTFDKYSNFNLFVDGEYSESIPCPEEGRNFNAWDKLYFGDDENDSIANRISNKDEMILRNLTVLDVNLSNQWINLFYNLGLGYEWNFKEFSNDNIFNLLDHLSFKGLCNVALKFKEITGKRKRRNSFKESLSHFNNSKSTSAQPFKNNNKYLANGLMVKNLIDKSSIANSLISTKFKDSDIVFSSNDNQYLENLENPFSLNPDILIHKSESMHGAFYIIGGTPMILRFIETVIKDTKTGHRDFMLVQSLNLLFSILNNSWRLSKEFENISGYGILSIILANYKSSNRSLEFNISPDLRHLVDPQSNNLLSLILNHTGYDFVNPTDSVIVNPNAYRFLVLDFDLFNYSSTFSTLLTQFNVLMTESNFREFNLMELNKMKLLKKFFHFLKSSALIHLEVTDEISDKLVSTYSAILKADISVENIRAISHFLIYCFYSTPTDCNQKLALLALKSLTDTLCDSDSSIKILKKFSRSITIHWILLILNFTCPKNSSVDDRDVVICGIRLLARLLSILGPNVIKKFFEMNRGLDILTHFLKDWWSNDEVLCQIYLAAFGINPRELDDEKELVSLNQLIPLADDPKNQKFNKLVIPEFLYLLNNLVLNSVYKLSESKGKVLSAPSTPTLKGSNLDISLDAIHLISSYAQSIEKGYNNIKPLSTFYLEKNWLDGVFELIGYLRLFLTWENSELLQNFGNCYNRLIRIMTNIFISKLFNSSSFFEIFSRLNDFSKKLILETIFPRIFDHINEFISLSNFIFNEKEFMNDSIHLLLFYNSEFVNQNFSINEKDLSSFVLCILSILEAKQSSNVSSIRQLRSCLGELVILKMEKILKDDKESRESSPSVENLTGNLPSNPNVERFNETVKLVLERQMIIFQADVLNNEQTAAVIVLLLGSYFKILGSPDLVHTDHLFNLLRTVYMMRQENFQSIIGFITKDVDYSACLNLVNDFFNTLITKNDEETLKLLSRFPTYKHIFNQRFYAILSKANESSKIHVQNIISVSLSNGGHLGQLDNIYIKSFERDCSQLRTQVMANEMVKFNRVNQDNKENILYFATSYNSLKIETERLYHHGDSPKFNYTLDFIENSDRMRKRLVIEDQLSDSEKLAYKINIPLKSVPSIPNSQSERSFEVYKNAIDNSGINTLSLSSNDIFMNLGDESFEIVDDLGDTVEDDTENEHNTTYEDKNRKVLRSLYLGDHIVSIWNISQINGLAPIESLMILGSTHVYVIENYFHQQDGNVIDAQDAPLELRDPYVQLVNTQSAEFSNHSSKSHKSKSWSLDTLSSISKRQFLLRDVALEMFFTDGASILLTCFTSRERDSVYNKLYHYCVGKGLDYDLNQTLQLSSSLSISNNQSTSSSFAAMLASAFSSNTPDNVLAATKKWKNGEMSNFYYLIIINTLAGRTFNDLTQYPVFPWVIADYTSEKLDLSKRETFRDLSKPMGAQTEGRASEFRERYEALSSLEDEAAPAFHYGTHYSSAMIVTSFLIRLKPYVHSYLLLQGGKFDHADRLFNSIEKAWLSASKDNTTDVRELIPEFFFLPEFLVNDSHFEFGTLQNGDVPNNVVLPKWAHGDPMIFIQKNREALESPYVSANLHLWIDLVFGWKQSGSEAVESLNVFHHLSYNGAINLDNINDEMERKAAIGMINNFGQTPNKIFTKPHHKKDVLNLPNYYLTEIDDTKAPKMIFESKLRSKIRKIEISSKTGKWIGRPNCVGTENDLLIRKLGNIDDKTGSIMINNMSFLDLHSSFITCILQIGYKKFLTASDDGLINIWKCNTEPCLNLQFHGILRGHTSSIQELKFSKSFKVGLSSDSNGNVIMWDFVRFKFMRCLAKSDQKSKVLIDISNDSGNVAILSQSTNTLKVFSLNGDYILETQLPPGTITSLRFGSINNSGIETGKQSIVSVHAYWSDELISFAYGGGDRHIDIYNLKPNEKLGGWELCRLSKMGLRFDKIGDITAYELMKKITVDPEDKLTRGYLSIIMGDCNGRVFQW</sequence>
<dbReference type="SUPFAM" id="SSF81837">
    <property type="entry name" value="BEACH domain"/>
    <property type="match status" value="1"/>
</dbReference>
<dbReference type="Gene3D" id="2.60.120.200">
    <property type="match status" value="1"/>
</dbReference>
<dbReference type="InterPro" id="IPR015943">
    <property type="entry name" value="WD40/YVTN_repeat-like_dom_sf"/>
</dbReference>
<dbReference type="InterPro" id="IPR036322">
    <property type="entry name" value="WD40_repeat_dom_sf"/>
</dbReference>
<dbReference type="SMART" id="SM01026">
    <property type="entry name" value="Beach"/>
    <property type="match status" value="1"/>
</dbReference>
<dbReference type="SUPFAM" id="SSF50729">
    <property type="entry name" value="PH domain-like"/>
    <property type="match status" value="1"/>
</dbReference>
<dbReference type="GeneID" id="18250121"/>
<keyword evidence="9" id="KW-1185">Reference proteome</keyword>
<dbReference type="InterPro" id="IPR036372">
    <property type="entry name" value="BEACH_dom_sf"/>
</dbReference>
<feature type="domain" description="BEACH" evidence="6">
    <location>
        <begin position="1671"/>
        <end position="1965"/>
    </location>
</feature>
<evidence type="ECO:0000256" key="4">
    <source>
        <dbReference type="ARBA" id="ARBA00073334"/>
    </source>
</evidence>
<dbReference type="FunFam" id="1.10.1540.10:FF:000001">
    <property type="entry name" value="neurobeachin isoform X1"/>
    <property type="match status" value="1"/>
</dbReference>
<dbReference type="InterPro" id="IPR001680">
    <property type="entry name" value="WD40_rpt"/>
</dbReference>
<dbReference type="SMART" id="SM00320">
    <property type="entry name" value="WD40"/>
    <property type="match status" value="2"/>
</dbReference>
<dbReference type="HOGENOM" id="CLU_000175_3_0_1"/>
<dbReference type="EMBL" id="GL996510">
    <property type="protein sequence ID" value="EGV66691.1"/>
    <property type="molecule type" value="Genomic_DNA"/>
</dbReference>
<dbReference type="SUPFAM" id="SSF49899">
    <property type="entry name" value="Concanavalin A-like lectins/glucanases"/>
    <property type="match status" value="1"/>
</dbReference>
<evidence type="ECO:0000256" key="3">
    <source>
        <dbReference type="ARBA" id="ARBA00054699"/>
    </source>
</evidence>
<name>G3AX52_CANTC</name>
<dbReference type="STRING" id="590646.G3AX52"/>
<keyword evidence="1 5" id="KW-0853">WD repeat</keyword>
<evidence type="ECO:0000313" key="9">
    <source>
        <dbReference type="Proteomes" id="UP000000707"/>
    </source>
</evidence>
<dbReference type="PROSITE" id="PS50197">
    <property type="entry name" value="BEACH"/>
    <property type="match status" value="1"/>
</dbReference>
<evidence type="ECO:0000256" key="5">
    <source>
        <dbReference type="PROSITE-ProRule" id="PRU00221"/>
    </source>
</evidence>
<protein>
    <recommendedName>
        <fullName evidence="4">Beige protein homolog 1</fullName>
    </recommendedName>
</protein>
<dbReference type="KEGG" id="cten:18250121"/>
<dbReference type="Gene3D" id="2.130.10.10">
    <property type="entry name" value="YVTN repeat-like/Quinoprotein amine dehydrogenase"/>
    <property type="match status" value="1"/>
</dbReference>
<dbReference type="InterPro" id="IPR050865">
    <property type="entry name" value="BEACH_Domain"/>
</dbReference>
<reference evidence="8 9" key="1">
    <citation type="journal article" date="2011" name="Proc. Natl. Acad. Sci. U.S.A.">
        <title>Comparative genomics of xylose-fermenting fungi for enhanced biofuel production.</title>
        <authorList>
            <person name="Wohlbach D.J."/>
            <person name="Kuo A."/>
            <person name="Sato T.K."/>
            <person name="Potts K.M."/>
            <person name="Salamov A.A."/>
            <person name="LaButti K.M."/>
            <person name="Sun H."/>
            <person name="Clum A."/>
            <person name="Pangilinan J.L."/>
            <person name="Lindquist E.A."/>
            <person name="Lucas S."/>
            <person name="Lapidus A."/>
            <person name="Jin M."/>
            <person name="Gunawan C."/>
            <person name="Balan V."/>
            <person name="Dale B.E."/>
            <person name="Jeffries T.W."/>
            <person name="Zinkel R."/>
            <person name="Barry K.W."/>
            <person name="Grigoriev I.V."/>
            <person name="Gasch A.P."/>
        </authorList>
    </citation>
    <scope>NUCLEOTIDE SEQUENCE [LARGE SCALE GENOMIC DNA]</scope>
    <source>
        <strain evidence="9">ATCC 10573 / BCRC 21748 / CBS 615 / JCM 9827 / NBRC 10315 / NRRL Y-1498 / VKM Y-70</strain>
    </source>
</reference>
<dbReference type="SUPFAM" id="SSF50978">
    <property type="entry name" value="WD40 repeat-like"/>
    <property type="match status" value="1"/>
</dbReference>
<dbReference type="PROSITE" id="PS51783">
    <property type="entry name" value="PH_BEACH"/>
    <property type="match status" value="1"/>
</dbReference>
<dbReference type="Proteomes" id="UP000000707">
    <property type="component" value="Unassembled WGS sequence"/>
</dbReference>
<evidence type="ECO:0000313" key="8">
    <source>
        <dbReference type="EMBL" id="EGV66691.1"/>
    </source>
</evidence>
<dbReference type="Pfam" id="PF14844">
    <property type="entry name" value="PH_BEACH"/>
    <property type="match status" value="1"/>
</dbReference>
<organism evidence="9">
    <name type="scientific">Candida tenuis (strain ATCC 10573 / BCRC 21748 / CBS 615 / JCM 9827 / NBRC 10315 / NRRL Y-1498 / VKM Y-70)</name>
    <name type="common">Yeast</name>
    <name type="synonym">Yamadazyma tenuis</name>
    <dbReference type="NCBI Taxonomy" id="590646"/>
    <lineage>
        <taxon>Eukaryota</taxon>
        <taxon>Fungi</taxon>
        <taxon>Dikarya</taxon>
        <taxon>Ascomycota</taxon>
        <taxon>Saccharomycotina</taxon>
        <taxon>Pichiomycetes</taxon>
        <taxon>Debaryomycetaceae</taxon>
        <taxon>Yamadazyma</taxon>
    </lineage>
</organism>
<dbReference type="PANTHER" id="PTHR13743:SF123">
    <property type="entry name" value="PROTEIN FAN"/>
    <property type="match status" value="1"/>
</dbReference>
<dbReference type="CDD" id="cd06071">
    <property type="entry name" value="Beach"/>
    <property type="match status" value="1"/>
</dbReference>
<gene>
    <name evidence="8" type="ORF">CANTEDRAFT_91861</name>
</gene>
<feature type="domain" description="BEACH-type PH" evidence="7">
    <location>
        <begin position="1498"/>
        <end position="1629"/>
    </location>
</feature>
<evidence type="ECO:0000256" key="2">
    <source>
        <dbReference type="ARBA" id="ARBA00022737"/>
    </source>
</evidence>
<proteinExistence type="predicted"/>
<dbReference type="PROSITE" id="PS50294">
    <property type="entry name" value="WD_REPEATS_REGION"/>
    <property type="match status" value="1"/>
</dbReference>
<dbReference type="Gene3D" id="1.10.1540.10">
    <property type="entry name" value="BEACH domain"/>
    <property type="match status" value="1"/>
</dbReference>
<dbReference type="Pfam" id="PF02138">
    <property type="entry name" value="Beach"/>
    <property type="match status" value="1"/>
</dbReference>
<comment type="function">
    <text evidence="3">May be involved in protein sorting and cell wall formation.</text>
</comment>
<accession>G3AX52</accession>
<dbReference type="InterPro" id="IPR013320">
    <property type="entry name" value="ConA-like_dom_sf"/>
</dbReference>
<dbReference type="InterPro" id="IPR023362">
    <property type="entry name" value="PH-BEACH_dom"/>
</dbReference>
<feature type="repeat" description="WD" evidence="5">
    <location>
        <begin position="2090"/>
        <end position="2122"/>
    </location>
</feature>
<dbReference type="InterPro" id="IPR000409">
    <property type="entry name" value="BEACH_dom"/>
</dbReference>
<dbReference type="OrthoDB" id="26681at2759"/>
<dbReference type="Gene3D" id="2.30.29.30">
    <property type="entry name" value="Pleckstrin-homology domain (PH domain)/Phosphotyrosine-binding domain (PTB)"/>
    <property type="match status" value="1"/>
</dbReference>
<dbReference type="eggNOG" id="KOG1786">
    <property type="taxonomic scope" value="Eukaryota"/>
</dbReference>
<keyword evidence="2" id="KW-0677">Repeat</keyword>
<evidence type="ECO:0000256" key="1">
    <source>
        <dbReference type="ARBA" id="ARBA00022574"/>
    </source>
</evidence>